<organism evidence="1">
    <name type="scientific">marine sediment metagenome</name>
    <dbReference type="NCBI Taxonomy" id="412755"/>
    <lineage>
        <taxon>unclassified sequences</taxon>
        <taxon>metagenomes</taxon>
        <taxon>ecological metagenomes</taxon>
    </lineage>
</organism>
<name>A0A0F9VJP0_9ZZZZ</name>
<dbReference type="AlphaFoldDB" id="A0A0F9VJP0"/>
<reference evidence="1" key="1">
    <citation type="journal article" date="2015" name="Nature">
        <title>Complex archaea that bridge the gap between prokaryotes and eukaryotes.</title>
        <authorList>
            <person name="Spang A."/>
            <person name="Saw J.H."/>
            <person name="Jorgensen S.L."/>
            <person name="Zaremba-Niedzwiedzka K."/>
            <person name="Martijn J."/>
            <person name="Lind A.E."/>
            <person name="van Eijk R."/>
            <person name="Schleper C."/>
            <person name="Guy L."/>
            <person name="Ettema T.J."/>
        </authorList>
    </citation>
    <scope>NUCLEOTIDE SEQUENCE</scope>
</reference>
<evidence type="ECO:0000313" key="1">
    <source>
        <dbReference type="EMBL" id="KKN73751.1"/>
    </source>
</evidence>
<protein>
    <submittedName>
        <fullName evidence="1">Uncharacterized protein</fullName>
    </submittedName>
</protein>
<comment type="caution">
    <text evidence="1">The sequence shown here is derived from an EMBL/GenBank/DDBJ whole genome shotgun (WGS) entry which is preliminary data.</text>
</comment>
<proteinExistence type="predicted"/>
<accession>A0A0F9VJP0</accession>
<gene>
    <name evidence="1" type="ORF">LCGC14_0396990</name>
</gene>
<sequence length="94" mass="10789">MSLHYDRDGNELTLLAWAEKLEDDDYRRVELTERDDIKVSTVWLGLNQDFTGIGPPVIFETMVFGGDHDGKQQRYSTEEQARAGHAEVVTEVFE</sequence>
<dbReference type="EMBL" id="LAZR01000337">
    <property type="protein sequence ID" value="KKN73751.1"/>
    <property type="molecule type" value="Genomic_DNA"/>
</dbReference>